<dbReference type="SUPFAM" id="SSF46689">
    <property type="entry name" value="Homeodomain-like"/>
    <property type="match status" value="1"/>
</dbReference>
<comment type="caution">
    <text evidence="9">The sequence shown here is derived from an EMBL/GenBank/DDBJ whole genome shotgun (WGS) entry which is preliminary data.</text>
</comment>
<evidence type="ECO:0000256" key="2">
    <source>
        <dbReference type="ARBA" id="ARBA00023155"/>
    </source>
</evidence>
<feature type="region of interest" description="Disordered" evidence="6">
    <location>
        <begin position="163"/>
        <end position="182"/>
    </location>
</feature>
<dbReference type="PROSITE" id="PS50097">
    <property type="entry name" value="BTB"/>
    <property type="match status" value="1"/>
</dbReference>
<dbReference type="GO" id="GO:0000981">
    <property type="term" value="F:DNA-binding transcription factor activity, RNA polymerase II-specific"/>
    <property type="evidence" value="ECO:0007669"/>
    <property type="project" value="InterPro"/>
</dbReference>
<comment type="subcellular location">
    <subcellularLocation>
        <location evidence="4 5">Nucleus</location>
    </subcellularLocation>
</comment>
<dbReference type="Gene3D" id="3.30.710.10">
    <property type="entry name" value="Potassium Channel Kv1.1, Chain A"/>
    <property type="match status" value="1"/>
</dbReference>
<dbReference type="Pfam" id="PF00651">
    <property type="entry name" value="BTB"/>
    <property type="match status" value="1"/>
</dbReference>
<dbReference type="EMBL" id="BPQB01000014">
    <property type="protein sequence ID" value="GJE89896.1"/>
    <property type="molecule type" value="Genomic_DNA"/>
</dbReference>
<evidence type="ECO:0008006" key="11">
    <source>
        <dbReference type="Google" id="ProtNLM"/>
    </source>
</evidence>
<dbReference type="SUPFAM" id="SSF54695">
    <property type="entry name" value="POZ domain"/>
    <property type="match status" value="1"/>
</dbReference>
<accession>A0A9P3G7Y6</accession>
<dbReference type="InterPro" id="IPR011333">
    <property type="entry name" value="SKP1/BTB/POZ_sf"/>
</dbReference>
<dbReference type="CDD" id="cd18186">
    <property type="entry name" value="BTB_POZ_ZBTB_KLHL-like"/>
    <property type="match status" value="1"/>
</dbReference>
<keyword evidence="3 4" id="KW-0539">Nucleus</keyword>
<keyword evidence="10" id="KW-1185">Reference proteome</keyword>
<feature type="compositionally biased region" description="Basic and acidic residues" evidence="6">
    <location>
        <begin position="173"/>
        <end position="182"/>
    </location>
</feature>
<evidence type="ECO:0000256" key="5">
    <source>
        <dbReference type="RuleBase" id="RU000682"/>
    </source>
</evidence>
<gene>
    <name evidence="9" type="ORF">PsYK624_060080</name>
</gene>
<dbReference type="GO" id="GO:0005634">
    <property type="term" value="C:nucleus"/>
    <property type="evidence" value="ECO:0007669"/>
    <property type="project" value="UniProtKB-SubCell"/>
</dbReference>
<feature type="domain" description="BTB" evidence="8">
    <location>
        <begin position="50"/>
        <end position="112"/>
    </location>
</feature>
<sequence length="182" mass="20274">MPASTRSRHSTGDADTPSKRRKIEPEAHQNALPSGVELGERSDEFWFEDGSVIMVAQGMSFRVHKSVLALRSDVFKRLLDDAGLEQLDGCAVLRVEDRGDNLCDLLHVVYNGGNRCVYCFISAAEIAASIGLKPRVVQIWFQNQRMKEKLLLTRPPERVALNRDAASAPPAIESRRPMTEPC</sequence>
<feature type="compositionally biased region" description="Basic and acidic residues" evidence="6">
    <location>
        <begin position="10"/>
        <end position="27"/>
    </location>
</feature>
<feature type="DNA-binding region" description="Homeobox" evidence="4">
    <location>
        <begin position="127"/>
        <end position="152"/>
    </location>
</feature>
<dbReference type="InterPro" id="IPR000210">
    <property type="entry name" value="BTB/POZ_dom"/>
</dbReference>
<dbReference type="InterPro" id="IPR017970">
    <property type="entry name" value="Homeobox_CS"/>
</dbReference>
<evidence type="ECO:0000313" key="10">
    <source>
        <dbReference type="Proteomes" id="UP000703269"/>
    </source>
</evidence>
<evidence type="ECO:0000256" key="3">
    <source>
        <dbReference type="ARBA" id="ARBA00023242"/>
    </source>
</evidence>
<evidence type="ECO:0000256" key="6">
    <source>
        <dbReference type="SAM" id="MobiDB-lite"/>
    </source>
</evidence>
<dbReference type="InterPro" id="IPR009057">
    <property type="entry name" value="Homeodomain-like_sf"/>
</dbReference>
<keyword evidence="2 4" id="KW-0371">Homeobox</keyword>
<evidence type="ECO:0000313" key="9">
    <source>
        <dbReference type="EMBL" id="GJE89896.1"/>
    </source>
</evidence>
<dbReference type="AlphaFoldDB" id="A0A9P3G7Y6"/>
<feature type="region of interest" description="Disordered" evidence="6">
    <location>
        <begin position="1"/>
        <end position="32"/>
    </location>
</feature>
<evidence type="ECO:0000256" key="4">
    <source>
        <dbReference type="PROSITE-ProRule" id="PRU00108"/>
    </source>
</evidence>
<name>A0A9P3G7Y6_9APHY</name>
<protein>
    <recommendedName>
        <fullName evidence="11">BTB domain-containing protein</fullName>
    </recommendedName>
</protein>
<dbReference type="Gene3D" id="1.10.10.60">
    <property type="entry name" value="Homeodomain-like"/>
    <property type="match status" value="1"/>
</dbReference>
<keyword evidence="1 4" id="KW-0238">DNA-binding</keyword>
<evidence type="ECO:0000259" key="7">
    <source>
        <dbReference type="PROSITE" id="PS50071"/>
    </source>
</evidence>
<dbReference type="Proteomes" id="UP000703269">
    <property type="component" value="Unassembled WGS sequence"/>
</dbReference>
<evidence type="ECO:0000259" key="8">
    <source>
        <dbReference type="PROSITE" id="PS50097"/>
    </source>
</evidence>
<dbReference type="PROSITE" id="PS00027">
    <property type="entry name" value="HOMEOBOX_1"/>
    <property type="match status" value="1"/>
</dbReference>
<dbReference type="InterPro" id="IPR001356">
    <property type="entry name" value="HD"/>
</dbReference>
<evidence type="ECO:0000256" key="1">
    <source>
        <dbReference type="ARBA" id="ARBA00023125"/>
    </source>
</evidence>
<dbReference type="Pfam" id="PF00046">
    <property type="entry name" value="Homeodomain"/>
    <property type="match status" value="1"/>
</dbReference>
<dbReference type="CDD" id="cd00086">
    <property type="entry name" value="homeodomain"/>
    <property type="match status" value="1"/>
</dbReference>
<dbReference type="PROSITE" id="PS50071">
    <property type="entry name" value="HOMEOBOX_2"/>
    <property type="match status" value="1"/>
</dbReference>
<proteinExistence type="predicted"/>
<dbReference type="GO" id="GO:0003677">
    <property type="term" value="F:DNA binding"/>
    <property type="evidence" value="ECO:0007669"/>
    <property type="project" value="UniProtKB-UniRule"/>
</dbReference>
<organism evidence="9 10">
    <name type="scientific">Phanerochaete sordida</name>
    <dbReference type="NCBI Taxonomy" id="48140"/>
    <lineage>
        <taxon>Eukaryota</taxon>
        <taxon>Fungi</taxon>
        <taxon>Dikarya</taxon>
        <taxon>Basidiomycota</taxon>
        <taxon>Agaricomycotina</taxon>
        <taxon>Agaricomycetes</taxon>
        <taxon>Polyporales</taxon>
        <taxon>Phanerochaetaceae</taxon>
        <taxon>Phanerochaete</taxon>
    </lineage>
</organism>
<reference evidence="9 10" key="1">
    <citation type="submission" date="2021-08" db="EMBL/GenBank/DDBJ databases">
        <title>Draft Genome Sequence of Phanerochaete sordida strain YK-624.</title>
        <authorList>
            <person name="Mori T."/>
            <person name="Dohra H."/>
            <person name="Suzuki T."/>
            <person name="Kawagishi H."/>
            <person name="Hirai H."/>
        </authorList>
    </citation>
    <scope>NUCLEOTIDE SEQUENCE [LARGE SCALE GENOMIC DNA]</scope>
    <source>
        <strain evidence="9 10">YK-624</strain>
    </source>
</reference>
<feature type="domain" description="Homeobox" evidence="7">
    <location>
        <begin position="125"/>
        <end position="151"/>
    </location>
</feature>
<dbReference type="OrthoDB" id="2752332at2759"/>